<reference evidence="11 12" key="1">
    <citation type="journal article" date="2016" name="Proc. Natl. Acad. Sci. U.S.A.">
        <title>Comparative genomics of biotechnologically important yeasts.</title>
        <authorList>
            <person name="Riley R."/>
            <person name="Haridas S."/>
            <person name="Wolfe K.H."/>
            <person name="Lopes M.R."/>
            <person name="Hittinger C.T."/>
            <person name="Goeker M."/>
            <person name="Salamov A.A."/>
            <person name="Wisecaver J.H."/>
            <person name="Long T.M."/>
            <person name="Calvey C.H."/>
            <person name="Aerts A.L."/>
            <person name="Barry K.W."/>
            <person name="Choi C."/>
            <person name="Clum A."/>
            <person name="Coughlan A.Y."/>
            <person name="Deshpande S."/>
            <person name="Douglass A.P."/>
            <person name="Hanson S.J."/>
            <person name="Klenk H.-P."/>
            <person name="LaButti K.M."/>
            <person name="Lapidus A."/>
            <person name="Lindquist E.A."/>
            <person name="Lipzen A.M."/>
            <person name="Meier-Kolthoff J.P."/>
            <person name="Ohm R.A."/>
            <person name="Otillar R.P."/>
            <person name="Pangilinan J.L."/>
            <person name="Peng Y."/>
            <person name="Rokas A."/>
            <person name="Rosa C.A."/>
            <person name="Scheuner C."/>
            <person name="Sibirny A.A."/>
            <person name="Slot J.C."/>
            <person name="Stielow J.B."/>
            <person name="Sun H."/>
            <person name="Kurtzman C.P."/>
            <person name="Blackwell M."/>
            <person name="Grigoriev I.V."/>
            <person name="Jeffries T.W."/>
        </authorList>
    </citation>
    <scope>NUCLEOTIDE SEQUENCE [LARGE SCALE GENOMIC DNA]</scope>
    <source>
        <strain evidence="12">ATCC 58044 / CBS 1984 / NCYC 433 / NRRL Y-366-8</strain>
    </source>
</reference>
<dbReference type="STRING" id="683960.A0A1E3P5B3"/>
<evidence type="ECO:0000256" key="4">
    <source>
        <dbReference type="ARBA" id="ARBA00022728"/>
    </source>
</evidence>
<dbReference type="SMART" id="SM00320">
    <property type="entry name" value="WD40"/>
    <property type="match status" value="7"/>
</dbReference>
<dbReference type="InterPro" id="IPR015943">
    <property type="entry name" value="WD40/YVTN_repeat-like_dom_sf"/>
</dbReference>
<feature type="compositionally biased region" description="Acidic residues" evidence="10">
    <location>
        <begin position="137"/>
        <end position="162"/>
    </location>
</feature>
<feature type="repeat" description="WD" evidence="9">
    <location>
        <begin position="432"/>
        <end position="463"/>
    </location>
</feature>
<dbReference type="Gene3D" id="2.130.10.10">
    <property type="entry name" value="YVTN repeat-like/Quinoprotein amine dehydrogenase"/>
    <property type="match status" value="1"/>
</dbReference>
<comment type="subcellular location">
    <subcellularLocation>
        <location evidence="1">Nucleus</location>
    </subcellularLocation>
</comment>
<feature type="region of interest" description="Disordered" evidence="10">
    <location>
        <begin position="93"/>
        <end position="162"/>
    </location>
</feature>
<dbReference type="GO" id="GO:0071013">
    <property type="term" value="C:catalytic step 2 spliceosome"/>
    <property type="evidence" value="ECO:0007669"/>
    <property type="project" value="InterPro"/>
</dbReference>
<dbReference type="OrthoDB" id="10257301at2759"/>
<gene>
    <name evidence="11" type="ORF">WICANDRAFT_29761</name>
</gene>
<feature type="repeat" description="WD" evidence="9">
    <location>
        <begin position="249"/>
        <end position="290"/>
    </location>
</feature>
<dbReference type="GO" id="GO:0045292">
    <property type="term" value="P:mRNA cis splicing, via spliceosome"/>
    <property type="evidence" value="ECO:0007669"/>
    <property type="project" value="EnsemblFungi"/>
</dbReference>
<evidence type="ECO:0000256" key="5">
    <source>
        <dbReference type="ARBA" id="ARBA00022737"/>
    </source>
</evidence>
<keyword evidence="6" id="KW-0508">mRNA splicing</keyword>
<evidence type="ECO:0000313" key="12">
    <source>
        <dbReference type="Proteomes" id="UP000094112"/>
    </source>
</evidence>
<evidence type="ECO:0000256" key="2">
    <source>
        <dbReference type="ARBA" id="ARBA00022574"/>
    </source>
</evidence>
<dbReference type="Proteomes" id="UP000094112">
    <property type="component" value="Unassembled WGS sequence"/>
</dbReference>
<dbReference type="Pfam" id="PF00400">
    <property type="entry name" value="WD40"/>
    <property type="match status" value="5"/>
</dbReference>
<dbReference type="FunFam" id="2.130.10.10:FF:000034">
    <property type="entry name" value="Pre-mRNA-processing factor 17, putative"/>
    <property type="match status" value="1"/>
</dbReference>
<dbReference type="InterPro" id="IPR036322">
    <property type="entry name" value="WD40_repeat_dom_sf"/>
</dbReference>
<name>A0A1E3P5B3_WICAA</name>
<dbReference type="EMBL" id="KV454210">
    <property type="protein sequence ID" value="ODQ60470.1"/>
    <property type="molecule type" value="Genomic_DNA"/>
</dbReference>
<organism evidence="11 12">
    <name type="scientific">Wickerhamomyces anomalus (strain ATCC 58044 / CBS 1984 / NCYC 433 / NRRL Y-366-8)</name>
    <name type="common">Yeast</name>
    <name type="synonym">Hansenula anomala</name>
    <dbReference type="NCBI Taxonomy" id="683960"/>
    <lineage>
        <taxon>Eukaryota</taxon>
        <taxon>Fungi</taxon>
        <taxon>Dikarya</taxon>
        <taxon>Ascomycota</taxon>
        <taxon>Saccharomycotina</taxon>
        <taxon>Saccharomycetes</taxon>
        <taxon>Phaffomycetales</taxon>
        <taxon>Wickerhamomycetaceae</taxon>
        <taxon>Wickerhamomyces</taxon>
    </lineage>
</organism>
<dbReference type="InterPro" id="IPR032847">
    <property type="entry name" value="PRPF17"/>
</dbReference>
<feature type="repeat" description="WD" evidence="9">
    <location>
        <begin position="333"/>
        <end position="366"/>
    </location>
</feature>
<dbReference type="InterPro" id="IPR020472">
    <property type="entry name" value="WD40_PAC1"/>
</dbReference>
<keyword evidence="4" id="KW-0747">Spliceosome</keyword>
<evidence type="ECO:0000256" key="3">
    <source>
        <dbReference type="ARBA" id="ARBA00022664"/>
    </source>
</evidence>
<dbReference type="AlphaFoldDB" id="A0A1E3P5B3"/>
<dbReference type="SUPFAM" id="SSF50978">
    <property type="entry name" value="WD40 repeat-like"/>
    <property type="match status" value="1"/>
</dbReference>
<dbReference type="PROSITE" id="PS50082">
    <property type="entry name" value="WD_REPEATS_2"/>
    <property type="match status" value="4"/>
</dbReference>
<dbReference type="RefSeq" id="XP_019039677.1">
    <property type="nucleotide sequence ID" value="XM_019181646.1"/>
</dbReference>
<dbReference type="PANTHER" id="PTHR43979">
    <property type="entry name" value="PRE-MRNA-PROCESSING FACTOR 17"/>
    <property type="match status" value="1"/>
</dbReference>
<evidence type="ECO:0000313" key="11">
    <source>
        <dbReference type="EMBL" id="ODQ60470.1"/>
    </source>
</evidence>
<dbReference type="PANTHER" id="PTHR43979:SF1">
    <property type="entry name" value="PRE-MRNA-PROCESSING FACTOR 17"/>
    <property type="match status" value="1"/>
</dbReference>
<proteinExistence type="predicted"/>
<dbReference type="CDD" id="cd00200">
    <property type="entry name" value="WD40"/>
    <property type="match status" value="1"/>
</dbReference>
<dbReference type="PRINTS" id="PR00320">
    <property type="entry name" value="GPROTEINBRPT"/>
</dbReference>
<keyword evidence="5" id="KW-0677">Repeat</keyword>
<evidence type="ECO:0000256" key="9">
    <source>
        <dbReference type="PROSITE-ProRule" id="PRU00221"/>
    </source>
</evidence>
<dbReference type="GeneID" id="30198892"/>
<dbReference type="GO" id="GO:0000348">
    <property type="term" value="P:mRNA branch site recognition"/>
    <property type="evidence" value="ECO:0007669"/>
    <property type="project" value="EnsemblFungi"/>
</dbReference>
<sequence length="497" mass="56600">MPLINGYSSSEDEPEEIPKQVFKAQRVDAAPQVSAKPTSTALTITTIDHGDNGNKQIQKTISGHFERETFDDTTFEIQHRNFENLGYAKNKKRIKSKRAKKGKSDVVDGEHSYAGPWAKYHDSSSDEEQDVPKSASEESEAENEQFSETGEEDEEESETTEYFGESEIDYQGRSYMHIPTDVGVNLKNDAIPEECFVPKRQIHVWKGHVNGTNKILFFPNSNHLLLSCGNDSKIYLWSVYHKRELLRGFYGHTKPIKDISFNSDGTKFLSASYDHWVKLWETESGKCLAKFRLKSVANVVKFNPFNDDEFIVGLMNSKIDHYSIKTNQVIQSYDHHLGSINSITFLETKRFISTSEDKTARVWDLQINIPVKLISDPSLHSMPVTRVHPHNKYFAAQSMDNTIMVFSARDRYKTNKKKSFIGHNCAGYGIGIDFSPDGKNLVSGDSNGNALFWDWKTTKMIKKLKIDEKAITQVLWNTKEVSKVAFSGSSGKIYYYE</sequence>
<evidence type="ECO:0000256" key="1">
    <source>
        <dbReference type="ARBA" id="ARBA00004123"/>
    </source>
</evidence>
<dbReference type="GO" id="GO:0000350">
    <property type="term" value="P:generation of catalytic spliceosome for second transesterification step"/>
    <property type="evidence" value="ECO:0007669"/>
    <property type="project" value="EnsemblFungi"/>
</dbReference>
<protein>
    <recommendedName>
        <fullName evidence="8">Pre-mRNA-processing factor 17</fullName>
    </recommendedName>
</protein>
<dbReference type="GO" id="GO:0003729">
    <property type="term" value="F:mRNA binding"/>
    <property type="evidence" value="ECO:0007669"/>
    <property type="project" value="TreeGrafter"/>
</dbReference>
<dbReference type="PROSITE" id="PS50294">
    <property type="entry name" value="WD_REPEATS_REGION"/>
    <property type="match status" value="2"/>
</dbReference>
<accession>A0A1E3P5B3</accession>
<dbReference type="GO" id="GO:0000974">
    <property type="term" value="C:Prp19 complex"/>
    <property type="evidence" value="ECO:0007669"/>
    <property type="project" value="EnsemblFungi"/>
</dbReference>
<dbReference type="GO" id="GO:0034399">
    <property type="term" value="C:nuclear periphery"/>
    <property type="evidence" value="ECO:0007669"/>
    <property type="project" value="EnsemblFungi"/>
</dbReference>
<keyword evidence="2 9" id="KW-0853">WD repeat</keyword>
<dbReference type="GO" id="GO:0000386">
    <property type="term" value="F:second spliceosomal transesterification activity"/>
    <property type="evidence" value="ECO:0007669"/>
    <property type="project" value="EnsemblFungi"/>
</dbReference>
<evidence type="ECO:0000256" key="7">
    <source>
        <dbReference type="ARBA" id="ARBA00023242"/>
    </source>
</evidence>
<keyword evidence="7" id="KW-0539">Nucleus</keyword>
<evidence type="ECO:0000256" key="6">
    <source>
        <dbReference type="ARBA" id="ARBA00023187"/>
    </source>
</evidence>
<dbReference type="GO" id="GO:0000389">
    <property type="term" value="P:mRNA 3'-splice site recognition"/>
    <property type="evidence" value="ECO:0007669"/>
    <property type="project" value="EnsemblFungi"/>
</dbReference>
<feature type="repeat" description="WD" evidence="9">
    <location>
        <begin position="205"/>
        <end position="247"/>
    </location>
</feature>
<dbReference type="GO" id="GO:0071014">
    <property type="term" value="C:post-mRNA release spliceosomal complex"/>
    <property type="evidence" value="ECO:0007669"/>
    <property type="project" value="EnsemblFungi"/>
</dbReference>
<evidence type="ECO:0000256" key="8">
    <source>
        <dbReference type="ARBA" id="ARBA00068146"/>
    </source>
</evidence>
<feature type="compositionally biased region" description="Basic and acidic residues" evidence="10">
    <location>
        <begin position="102"/>
        <end position="111"/>
    </location>
</feature>
<dbReference type="InterPro" id="IPR001680">
    <property type="entry name" value="WD40_rpt"/>
</dbReference>
<evidence type="ECO:0000256" key="10">
    <source>
        <dbReference type="SAM" id="MobiDB-lite"/>
    </source>
</evidence>
<keyword evidence="3" id="KW-0507">mRNA processing</keyword>
<keyword evidence="12" id="KW-1185">Reference proteome</keyword>